<comment type="catalytic activity">
    <reaction evidence="5">
        <text>L-seryl-[protein] + ATP = O-phospho-L-seryl-[protein] + ADP + H(+)</text>
        <dbReference type="Rhea" id="RHEA:17989"/>
        <dbReference type="Rhea" id="RHEA-COMP:9863"/>
        <dbReference type="Rhea" id="RHEA-COMP:11604"/>
        <dbReference type="ChEBI" id="CHEBI:15378"/>
        <dbReference type="ChEBI" id="CHEBI:29999"/>
        <dbReference type="ChEBI" id="CHEBI:30616"/>
        <dbReference type="ChEBI" id="CHEBI:83421"/>
        <dbReference type="ChEBI" id="CHEBI:456216"/>
        <dbReference type="EC" id="2.7.11.22"/>
    </reaction>
</comment>
<dbReference type="EC" id="2.7.11.22" evidence="1"/>
<proteinExistence type="predicted"/>
<dbReference type="EMBL" id="CP072753">
    <property type="protein sequence ID" value="QUC16830.1"/>
    <property type="molecule type" value="Genomic_DNA"/>
</dbReference>
<dbReference type="InterPro" id="IPR050108">
    <property type="entry name" value="CDK"/>
</dbReference>
<reference evidence="8" key="3">
    <citation type="submission" date="2020-03" db="EMBL/GenBank/DDBJ databases">
        <title>A mixture of massive structural variations and highly conserved coding sequences in Ustilaginoidea virens genome.</title>
        <authorList>
            <person name="Zhang K."/>
            <person name="Zhao Z."/>
            <person name="Zhang Z."/>
            <person name="Li Y."/>
            <person name="Hsiang T."/>
            <person name="Sun W."/>
        </authorList>
    </citation>
    <scope>NUCLEOTIDE SEQUENCE</scope>
    <source>
        <strain evidence="8">UV-8b</strain>
    </source>
</reference>
<reference evidence="10" key="2">
    <citation type="journal article" date="2016" name="Genome Announc.">
        <title>Genome sequence of Ustilaginoidea virens IPU010, a rice pathogenic fungus causing false smut.</title>
        <authorList>
            <person name="Kumagai T."/>
            <person name="Ishii T."/>
            <person name="Terai G."/>
            <person name="Umemura M."/>
            <person name="Machida M."/>
            <person name="Asai K."/>
        </authorList>
    </citation>
    <scope>NUCLEOTIDE SEQUENCE [LARGE SCALE GENOMIC DNA]</scope>
    <source>
        <strain evidence="10">IPU010</strain>
    </source>
</reference>
<name>A0A1B5L0B7_USTVR</name>
<gene>
    <name evidence="8" type="ORF">UV8b_01071</name>
    <name evidence="7" type="ORF">UVI_02053470</name>
</gene>
<evidence type="ECO:0000256" key="3">
    <source>
        <dbReference type="ARBA" id="ARBA00022840"/>
    </source>
</evidence>
<dbReference type="InterPro" id="IPR000719">
    <property type="entry name" value="Prot_kinase_dom"/>
</dbReference>
<dbReference type="GO" id="GO:0005634">
    <property type="term" value="C:nucleus"/>
    <property type="evidence" value="ECO:0007669"/>
    <property type="project" value="TreeGrafter"/>
</dbReference>
<dbReference type="PANTHER" id="PTHR24056">
    <property type="entry name" value="CELL DIVISION PROTEIN KINASE"/>
    <property type="match status" value="1"/>
</dbReference>
<dbReference type="GO" id="GO:0000307">
    <property type="term" value="C:cyclin-dependent protein kinase holoenzyme complex"/>
    <property type="evidence" value="ECO:0007669"/>
    <property type="project" value="TreeGrafter"/>
</dbReference>
<organism evidence="7 10">
    <name type="scientific">Ustilaginoidea virens</name>
    <name type="common">Rice false smut fungus</name>
    <name type="synonym">Villosiclava virens</name>
    <dbReference type="NCBI Taxonomy" id="1159556"/>
    <lineage>
        <taxon>Eukaryota</taxon>
        <taxon>Fungi</taxon>
        <taxon>Dikarya</taxon>
        <taxon>Ascomycota</taxon>
        <taxon>Pezizomycotina</taxon>
        <taxon>Sordariomycetes</taxon>
        <taxon>Hypocreomycetidae</taxon>
        <taxon>Hypocreales</taxon>
        <taxon>Clavicipitaceae</taxon>
        <taxon>Ustilaginoidea</taxon>
    </lineage>
</organism>
<dbReference type="Proteomes" id="UP000054053">
    <property type="component" value="Unassembled WGS sequence"/>
</dbReference>
<dbReference type="SUPFAM" id="SSF56112">
    <property type="entry name" value="Protein kinase-like (PK-like)"/>
    <property type="match status" value="1"/>
</dbReference>
<evidence type="ECO:0000256" key="2">
    <source>
        <dbReference type="ARBA" id="ARBA00022741"/>
    </source>
</evidence>
<evidence type="ECO:0000313" key="9">
    <source>
        <dbReference type="Proteomes" id="UP000027002"/>
    </source>
</evidence>
<dbReference type="InterPro" id="IPR011009">
    <property type="entry name" value="Kinase-like_dom_sf"/>
</dbReference>
<dbReference type="Gene3D" id="3.30.200.20">
    <property type="entry name" value="Phosphorylase Kinase, domain 1"/>
    <property type="match status" value="1"/>
</dbReference>
<dbReference type="EMBL" id="BBTG02000042">
    <property type="protein sequence ID" value="GAO16806.1"/>
    <property type="molecule type" value="Genomic_DNA"/>
</dbReference>
<dbReference type="RefSeq" id="XP_042994503.1">
    <property type="nucleotide sequence ID" value="XM_043138569.1"/>
</dbReference>
<dbReference type="PROSITE" id="PS50011">
    <property type="entry name" value="PROTEIN_KINASE_DOM"/>
    <property type="match status" value="1"/>
</dbReference>
<dbReference type="Pfam" id="PF00069">
    <property type="entry name" value="Pkinase"/>
    <property type="match status" value="1"/>
</dbReference>
<evidence type="ECO:0000256" key="5">
    <source>
        <dbReference type="ARBA" id="ARBA00048367"/>
    </source>
</evidence>
<evidence type="ECO:0000313" key="10">
    <source>
        <dbReference type="Proteomes" id="UP000054053"/>
    </source>
</evidence>
<sequence>MSRDWKSSLSTVERLGIIQNLQASLPKEKRNEAIAIEQSAYQNSTTRDEYVAAVSATSPASPLLDAPPNPSAGTRIGRYLRCHPVAQGVTSEVYRCDNRALKVIVAHRNIEPHNPQREAAILSELSALRPPPEHIVSLVETFRDQEQRLVLAFPYLPLTLDALLAGSTKSLPSSQVVPIFANLVNALASIHKQGIIHRDIKPSAVLLQSSCGPAYLSDFGSAWHPRLSSYTERPANKILDIGTGPYRAPEVLFASKAYDTSVDMWALGVMLAEAISSPPEAPFESRPAHEDGNQLGLILSIFKTLGTPTEEMWPEAKQFKVSPFELWAVFPPKSWEEVLPNADADMRCLVADLVCYESSNRLTAAQVLEHPCFTNRDGSNKS</sequence>
<dbReference type="PANTHER" id="PTHR24056:SF576">
    <property type="entry name" value="SERINE_THREONINE-PROTEIN KINASE CSK1"/>
    <property type="match status" value="1"/>
</dbReference>
<comment type="catalytic activity">
    <reaction evidence="4">
        <text>L-threonyl-[protein] + ATP = O-phospho-L-threonyl-[protein] + ADP + H(+)</text>
        <dbReference type="Rhea" id="RHEA:46608"/>
        <dbReference type="Rhea" id="RHEA-COMP:11060"/>
        <dbReference type="Rhea" id="RHEA-COMP:11605"/>
        <dbReference type="ChEBI" id="CHEBI:15378"/>
        <dbReference type="ChEBI" id="CHEBI:30013"/>
        <dbReference type="ChEBI" id="CHEBI:30616"/>
        <dbReference type="ChEBI" id="CHEBI:61977"/>
        <dbReference type="ChEBI" id="CHEBI:456216"/>
        <dbReference type="EC" id="2.7.11.22"/>
    </reaction>
</comment>
<dbReference type="OrthoDB" id="413582at2759"/>
<protein>
    <recommendedName>
        <fullName evidence="1">cyclin-dependent kinase</fullName>
        <ecNumber evidence="1">2.7.11.22</ecNumber>
    </recommendedName>
</protein>
<keyword evidence="9" id="KW-1185">Reference proteome</keyword>
<dbReference type="GO" id="GO:0004693">
    <property type="term" value="F:cyclin-dependent protein serine/threonine kinase activity"/>
    <property type="evidence" value="ECO:0007669"/>
    <property type="project" value="UniProtKB-EC"/>
</dbReference>
<dbReference type="GO" id="GO:0000082">
    <property type="term" value="P:G1/S transition of mitotic cell cycle"/>
    <property type="evidence" value="ECO:0007669"/>
    <property type="project" value="TreeGrafter"/>
</dbReference>
<keyword evidence="3" id="KW-0067">ATP-binding</keyword>
<dbReference type="GO" id="GO:0010468">
    <property type="term" value="P:regulation of gene expression"/>
    <property type="evidence" value="ECO:0007669"/>
    <property type="project" value="TreeGrafter"/>
</dbReference>
<reference evidence="7" key="1">
    <citation type="journal article" date="2016" name="Genome Announc.">
        <title>Genome Sequence of Ustilaginoidea virens IPU010, a Rice Pathogenic Fungus Causing False Smut.</title>
        <authorList>
            <person name="Kumagai T."/>
            <person name="Ishii T."/>
            <person name="Terai G."/>
            <person name="Umemura M."/>
            <person name="Machida M."/>
            <person name="Asai K."/>
        </authorList>
    </citation>
    <scope>NUCLEOTIDE SEQUENCE [LARGE SCALE GENOMIC DNA]</scope>
    <source>
        <strain evidence="7">IPU010</strain>
    </source>
</reference>
<evidence type="ECO:0000259" key="6">
    <source>
        <dbReference type="PROSITE" id="PS50011"/>
    </source>
</evidence>
<dbReference type="GO" id="GO:0007165">
    <property type="term" value="P:signal transduction"/>
    <property type="evidence" value="ECO:0007669"/>
    <property type="project" value="TreeGrafter"/>
</dbReference>
<dbReference type="GO" id="GO:0010389">
    <property type="term" value="P:regulation of G2/M transition of mitotic cell cycle"/>
    <property type="evidence" value="ECO:0007669"/>
    <property type="project" value="TreeGrafter"/>
</dbReference>
<dbReference type="GeneID" id="66061849"/>
<feature type="domain" description="Protein kinase" evidence="6">
    <location>
        <begin position="79"/>
        <end position="373"/>
    </location>
</feature>
<evidence type="ECO:0000256" key="4">
    <source>
        <dbReference type="ARBA" id="ARBA00047811"/>
    </source>
</evidence>
<evidence type="ECO:0000313" key="7">
    <source>
        <dbReference type="EMBL" id="GAO16806.1"/>
    </source>
</evidence>
<dbReference type="SMART" id="SM00220">
    <property type="entry name" value="S_TKc"/>
    <property type="match status" value="1"/>
</dbReference>
<dbReference type="AlphaFoldDB" id="A0A1B5L0B7"/>
<dbReference type="KEGG" id="uvi:66061849"/>
<dbReference type="Gene3D" id="1.10.510.10">
    <property type="entry name" value="Transferase(Phosphotransferase) domain 1"/>
    <property type="match status" value="1"/>
</dbReference>
<dbReference type="GO" id="GO:0005737">
    <property type="term" value="C:cytoplasm"/>
    <property type="evidence" value="ECO:0007669"/>
    <property type="project" value="TreeGrafter"/>
</dbReference>
<dbReference type="GO" id="GO:0030332">
    <property type="term" value="F:cyclin binding"/>
    <property type="evidence" value="ECO:0007669"/>
    <property type="project" value="TreeGrafter"/>
</dbReference>
<evidence type="ECO:0000313" key="8">
    <source>
        <dbReference type="EMBL" id="QUC16830.1"/>
    </source>
</evidence>
<dbReference type="Proteomes" id="UP000027002">
    <property type="component" value="Chromosome 1"/>
</dbReference>
<evidence type="ECO:0000256" key="1">
    <source>
        <dbReference type="ARBA" id="ARBA00012425"/>
    </source>
</evidence>
<accession>A0A1B5L0B7</accession>
<keyword evidence="2" id="KW-0547">Nucleotide-binding</keyword>
<dbReference type="GO" id="GO:0005524">
    <property type="term" value="F:ATP binding"/>
    <property type="evidence" value="ECO:0007669"/>
    <property type="project" value="UniProtKB-KW"/>
</dbReference>